<keyword evidence="3" id="KW-1185">Reference proteome</keyword>
<dbReference type="Proteomes" id="UP000015346">
    <property type="component" value="Unassembled WGS sequence"/>
</dbReference>
<evidence type="ECO:0000313" key="2">
    <source>
        <dbReference type="EMBL" id="EPX83346.1"/>
    </source>
</evidence>
<evidence type="ECO:0000256" key="1">
    <source>
        <dbReference type="SAM" id="MobiDB-lite"/>
    </source>
</evidence>
<feature type="region of interest" description="Disordered" evidence="1">
    <location>
        <begin position="112"/>
        <end position="134"/>
    </location>
</feature>
<evidence type="ECO:0000313" key="3">
    <source>
        <dbReference type="Proteomes" id="UP000015346"/>
    </source>
</evidence>
<name>S9QPH3_9RHOB</name>
<dbReference type="EMBL" id="AOLV01000033">
    <property type="protein sequence ID" value="EPX83346.1"/>
    <property type="molecule type" value="Genomic_DNA"/>
</dbReference>
<sequence length="134" mass="14582">MNRPKWTGLGERRYSWRMVLRLWSMLVVLAAVLLIAVASGRAAGMSAGMDHASHADMMIHEVGDADGCTDRHGCDAMSAALCVYACSGILAVAVMPDEEAVLRPDHPRYRFPAAEAAEGRSPELPERPPKPRLL</sequence>
<dbReference type="AlphaFoldDB" id="S9QPH3"/>
<accession>S9QPH3</accession>
<evidence type="ECO:0008006" key="4">
    <source>
        <dbReference type="Google" id="ProtNLM"/>
    </source>
</evidence>
<comment type="caution">
    <text evidence="2">The sequence shown here is derived from an EMBL/GenBank/DDBJ whole genome shotgun (WGS) entry which is preliminary data.</text>
</comment>
<dbReference type="HOGENOM" id="CLU_2071245_0_0_5"/>
<dbReference type="STRING" id="1123069.ruthe_02972"/>
<proteinExistence type="predicted"/>
<organism evidence="2 3">
    <name type="scientific">Rubellimicrobium thermophilum DSM 16684</name>
    <dbReference type="NCBI Taxonomy" id="1123069"/>
    <lineage>
        <taxon>Bacteria</taxon>
        <taxon>Pseudomonadati</taxon>
        <taxon>Pseudomonadota</taxon>
        <taxon>Alphaproteobacteria</taxon>
        <taxon>Rhodobacterales</taxon>
        <taxon>Roseobacteraceae</taxon>
        <taxon>Rubellimicrobium</taxon>
    </lineage>
</organism>
<gene>
    <name evidence="2" type="ORF">ruthe_02972</name>
</gene>
<reference evidence="2 3" key="1">
    <citation type="journal article" date="2013" name="Stand. Genomic Sci.">
        <title>Genome sequence of the reddish-pigmented Rubellimicrobium thermophilum type strain (DSM 16684(T)), a member of the Roseobacter clade.</title>
        <authorList>
            <person name="Fiebig A."/>
            <person name="Riedel T."/>
            <person name="Gronow S."/>
            <person name="Petersen J."/>
            <person name="Klenk H.P."/>
            <person name="Goker M."/>
        </authorList>
    </citation>
    <scope>NUCLEOTIDE SEQUENCE [LARGE SCALE GENOMIC DNA]</scope>
    <source>
        <strain evidence="2 3">DSM 16684</strain>
    </source>
</reference>
<feature type="compositionally biased region" description="Basic and acidic residues" evidence="1">
    <location>
        <begin position="117"/>
        <end position="134"/>
    </location>
</feature>
<protein>
    <recommendedName>
        <fullName evidence="4">DUF2946 domain-containing protein</fullName>
    </recommendedName>
</protein>